<dbReference type="PANTHER" id="PTHR37344">
    <property type="entry name" value="SMALL INTEGRAL MEMBRANE PROTEIN 5"/>
    <property type="match status" value="1"/>
</dbReference>
<evidence type="ECO:0000256" key="5">
    <source>
        <dbReference type="SAM" id="MobiDB-lite"/>
    </source>
</evidence>
<reference evidence="8" key="1">
    <citation type="submission" date="2025-08" db="UniProtKB">
        <authorList>
            <consortium name="RefSeq"/>
        </authorList>
    </citation>
    <scope>IDENTIFICATION</scope>
    <source>
        <tissue evidence="8">Muscle</tissue>
    </source>
</reference>
<evidence type="ECO:0000256" key="4">
    <source>
        <dbReference type="ARBA" id="ARBA00023136"/>
    </source>
</evidence>
<dbReference type="InterPro" id="IPR047133">
    <property type="entry name" value="SMIM5"/>
</dbReference>
<evidence type="ECO:0000256" key="6">
    <source>
        <dbReference type="SAM" id="Phobius"/>
    </source>
</evidence>
<comment type="subcellular location">
    <subcellularLocation>
        <location evidence="1">Membrane</location>
        <topology evidence="1">Single-pass membrane protein</topology>
    </subcellularLocation>
</comment>
<dbReference type="GeneID" id="109383721"/>
<feature type="region of interest" description="Disordered" evidence="5">
    <location>
        <begin position="77"/>
        <end position="108"/>
    </location>
</feature>
<feature type="region of interest" description="Disordered" evidence="5">
    <location>
        <begin position="23"/>
        <end position="44"/>
    </location>
</feature>
<evidence type="ECO:0000256" key="2">
    <source>
        <dbReference type="ARBA" id="ARBA00022692"/>
    </source>
</evidence>
<evidence type="ECO:0000256" key="1">
    <source>
        <dbReference type="ARBA" id="ARBA00004167"/>
    </source>
</evidence>
<dbReference type="AlphaFoldDB" id="A0A8B7RI86"/>
<gene>
    <name evidence="8" type="primary">SMIM5</name>
</gene>
<dbReference type="PANTHER" id="PTHR37344:SF1">
    <property type="entry name" value="SMALL INTEGRAL MEMBRANE PROTEIN 5"/>
    <property type="match status" value="1"/>
</dbReference>
<sequence length="243" mass="26398">MTQGLPGELCQSKAPWKNLRLASDTKECKSEVTPPRSQKLWPTLAAGSPLPCPALPSSPHNGVSGSLSSPASLILGSASTEQRGPTSSPSLSHQGCEGHSLPGAPAGNQLSMAANNFVQEMRSVGERLLLKLQRLPQAEPVEIVAFSVILLFTGRNVHLLLAGGIEPKDTPSLRCLLAAEVHMDTLITKQRDIWNDEFWDNPWDQGSLVVIGLFITMFLFLFLFATMFGLCFPLEKSNEYEES</sequence>
<feature type="transmembrane region" description="Helical" evidence="6">
    <location>
        <begin position="208"/>
        <end position="232"/>
    </location>
</feature>
<dbReference type="RefSeq" id="XP_019499938.1">
    <property type="nucleotide sequence ID" value="XM_019644393.1"/>
</dbReference>
<dbReference type="KEGG" id="hai:109383721"/>
<dbReference type="CDD" id="cd20254">
    <property type="entry name" value="CASIMO1_SMIM5"/>
    <property type="match status" value="1"/>
</dbReference>
<evidence type="ECO:0000313" key="8">
    <source>
        <dbReference type="RefSeq" id="XP_019499938.1"/>
    </source>
</evidence>
<evidence type="ECO:0000256" key="3">
    <source>
        <dbReference type="ARBA" id="ARBA00022989"/>
    </source>
</evidence>
<keyword evidence="2 6" id="KW-0812">Transmembrane</keyword>
<keyword evidence="3 6" id="KW-1133">Transmembrane helix</keyword>
<protein>
    <submittedName>
        <fullName evidence="8">Small integral membrane protein 5 isoform X1</fullName>
    </submittedName>
</protein>
<keyword evidence="4 6" id="KW-0472">Membrane</keyword>
<name>A0A8B7RI86_HIPAR</name>
<dbReference type="OrthoDB" id="9618375at2759"/>
<accession>A0A8B7RI86</accession>
<evidence type="ECO:0000313" key="7">
    <source>
        <dbReference type="Proteomes" id="UP000694851"/>
    </source>
</evidence>
<dbReference type="InterPro" id="IPR031671">
    <property type="entry name" value="SMIM5/18/22"/>
</dbReference>
<organism evidence="7 8">
    <name type="scientific">Hipposideros armiger</name>
    <name type="common">Great Himalayan leaf-nosed bat</name>
    <dbReference type="NCBI Taxonomy" id="186990"/>
    <lineage>
        <taxon>Eukaryota</taxon>
        <taxon>Metazoa</taxon>
        <taxon>Chordata</taxon>
        <taxon>Craniata</taxon>
        <taxon>Vertebrata</taxon>
        <taxon>Euteleostomi</taxon>
        <taxon>Mammalia</taxon>
        <taxon>Eutheria</taxon>
        <taxon>Laurasiatheria</taxon>
        <taxon>Chiroptera</taxon>
        <taxon>Yinpterochiroptera</taxon>
        <taxon>Rhinolophoidea</taxon>
        <taxon>Hipposideridae</taxon>
        <taxon>Hipposideros</taxon>
    </lineage>
</organism>
<feature type="compositionally biased region" description="Polar residues" evidence="5">
    <location>
        <begin position="77"/>
        <end position="93"/>
    </location>
</feature>
<dbReference type="CTD" id="643008"/>
<proteinExistence type="predicted"/>
<dbReference type="GO" id="GO:0016020">
    <property type="term" value="C:membrane"/>
    <property type="evidence" value="ECO:0007669"/>
    <property type="project" value="UniProtKB-SubCell"/>
</dbReference>
<dbReference type="Proteomes" id="UP000694851">
    <property type="component" value="Unplaced"/>
</dbReference>
<keyword evidence="7" id="KW-1185">Reference proteome</keyword>
<dbReference type="Pfam" id="PF15831">
    <property type="entry name" value="SMIM5_18_22"/>
    <property type="match status" value="1"/>
</dbReference>